<reference evidence="12" key="1">
    <citation type="journal article" date="2021" name="PeerJ">
        <title>Extensive microbial diversity within the chicken gut microbiome revealed by metagenomics and culture.</title>
        <authorList>
            <person name="Gilroy R."/>
            <person name="Ravi A."/>
            <person name="Getino M."/>
            <person name="Pursley I."/>
            <person name="Horton D.L."/>
            <person name="Alikhan N.F."/>
            <person name="Baker D."/>
            <person name="Gharbi K."/>
            <person name="Hall N."/>
            <person name="Watson M."/>
            <person name="Adriaenssens E.M."/>
            <person name="Foster-Nyarko E."/>
            <person name="Jarju S."/>
            <person name="Secka A."/>
            <person name="Antonio M."/>
            <person name="Oren A."/>
            <person name="Chaudhuri R.R."/>
            <person name="La Ragione R."/>
            <person name="Hildebrand F."/>
            <person name="Pallen M.J."/>
        </authorList>
    </citation>
    <scope>NUCLEOTIDE SEQUENCE</scope>
    <source>
        <strain evidence="12">ChiHecec2B26-7398</strain>
    </source>
</reference>
<reference evidence="12" key="2">
    <citation type="submission" date="2021-04" db="EMBL/GenBank/DDBJ databases">
        <authorList>
            <person name="Gilroy R."/>
        </authorList>
    </citation>
    <scope>NUCLEOTIDE SEQUENCE</scope>
    <source>
        <strain evidence="12">ChiHecec2B26-7398</strain>
    </source>
</reference>
<keyword evidence="2" id="KW-0547">Nucleotide-binding</keyword>
<evidence type="ECO:0000256" key="6">
    <source>
        <dbReference type="ARBA" id="ARBA00022839"/>
    </source>
</evidence>
<evidence type="ECO:0000313" key="13">
    <source>
        <dbReference type="Proteomes" id="UP000886751"/>
    </source>
</evidence>
<accession>A0A9D1Y2C3</accession>
<dbReference type="GO" id="GO:0004527">
    <property type="term" value="F:exonuclease activity"/>
    <property type="evidence" value="ECO:0007669"/>
    <property type="project" value="UniProtKB-KW"/>
</dbReference>
<gene>
    <name evidence="12" type="ORF">H9846_01380</name>
</gene>
<dbReference type="InterPro" id="IPR011335">
    <property type="entry name" value="Restrct_endonuc-II-like"/>
</dbReference>
<evidence type="ECO:0000256" key="1">
    <source>
        <dbReference type="ARBA" id="ARBA00022722"/>
    </source>
</evidence>
<dbReference type="PANTHER" id="PTHR30591:SF1">
    <property type="entry name" value="RECBCD ENZYME SUBUNIT RECC"/>
    <property type="match status" value="1"/>
</dbReference>
<evidence type="ECO:0000256" key="5">
    <source>
        <dbReference type="ARBA" id="ARBA00022806"/>
    </source>
</evidence>
<dbReference type="Gene3D" id="3.40.50.300">
    <property type="entry name" value="P-loop containing nucleotide triphosphate hydrolases"/>
    <property type="match status" value="4"/>
</dbReference>
<organism evidence="12 13">
    <name type="scientific">Candidatus Gemmiger excrementipullorum</name>
    <dbReference type="NCBI Taxonomy" id="2838610"/>
    <lineage>
        <taxon>Bacteria</taxon>
        <taxon>Bacillati</taxon>
        <taxon>Bacillota</taxon>
        <taxon>Clostridia</taxon>
        <taxon>Eubacteriales</taxon>
        <taxon>Gemmiger</taxon>
    </lineage>
</organism>
<keyword evidence="8" id="KW-0238">DNA-binding</keyword>
<dbReference type="InterPro" id="IPR038726">
    <property type="entry name" value="PDDEXK_AddAB-type"/>
</dbReference>
<dbReference type="GO" id="GO:0005524">
    <property type="term" value="F:ATP binding"/>
    <property type="evidence" value="ECO:0007669"/>
    <property type="project" value="UniProtKB-KW"/>
</dbReference>
<evidence type="ECO:0000256" key="3">
    <source>
        <dbReference type="ARBA" id="ARBA00022763"/>
    </source>
</evidence>
<evidence type="ECO:0000256" key="7">
    <source>
        <dbReference type="ARBA" id="ARBA00022840"/>
    </source>
</evidence>
<dbReference type="InterPro" id="IPR049035">
    <property type="entry name" value="ADDB_N"/>
</dbReference>
<keyword evidence="6" id="KW-0269">Exonuclease</keyword>
<dbReference type="InterPro" id="IPR027417">
    <property type="entry name" value="P-loop_NTPase"/>
</dbReference>
<feature type="domain" description="ATP-dependent helicase/deoxyribonuclease subunit B N-terminal" evidence="11">
    <location>
        <begin position="5"/>
        <end position="277"/>
    </location>
</feature>
<evidence type="ECO:0000256" key="8">
    <source>
        <dbReference type="ARBA" id="ARBA00023125"/>
    </source>
</evidence>
<dbReference type="Pfam" id="PF21445">
    <property type="entry name" value="ADDB_N"/>
    <property type="match status" value="1"/>
</dbReference>
<evidence type="ECO:0000313" key="12">
    <source>
        <dbReference type="EMBL" id="HIX94095.1"/>
    </source>
</evidence>
<keyword evidence="1" id="KW-0540">Nuclease</keyword>
<dbReference type="AlphaFoldDB" id="A0A9D1Y2C3"/>
<keyword evidence="4" id="KW-0378">Hydrolase</keyword>
<comment type="caution">
    <text evidence="12">The sequence shown here is derived from an EMBL/GenBank/DDBJ whole genome shotgun (WGS) entry which is preliminary data.</text>
</comment>
<proteinExistence type="predicted"/>
<sequence>MLHLLLGPSGSGKSYQMLAQLRARAERGQPSLLIVPEQFTSSTEGLLYRTLGDTLSAYVESYSFTTLAEALLRRYGGAAVQTLDEAGRALLVRRAVDSLLDRVVYYSRQRRSAAFCEKAAQTIQELKSAGVTPDALAAYAEAPGADHEKLRELALIYGAYEALLQQSAMDPGDRQQLAARTLDAEFFAGRAVFIDEFDTFNAPKRALLAAMLPVADVTVCLCCDGLQDRDGGMGVFSGAKMVAAALRRMAADAGVPVHTRTLADDPRHADAPVLAELNLLLADPTYTPQCTVDPAAPAIVCHAAASRQAEAKAVAAAIAARARAGVPYSRMAVVCRDIGQYLSPLRYEFRLQNIPLFCDEATTPEATAPARAVHAALELLRGGLSSRTVLRLLKTGLVDLPARQQAALENYAYTWPLKAADWRAPFTRSAAGYADARRVEDTRTLADAEAARGWIVERAQKFLARAKNAGAADLTRQIYQFLQALGAEKTLNALAETLRAQGRLPEADEALREWNVVMGLLNELVQLLGDEALPPAEYAGLFTLLLRTTDLGHIPQSLDSVILTSAGRMRLPETDAVFVVGLREGEFPQTPGDQGLLTNADRDAMIRQGAELPDCFENRALREGVCFYKALTAARRFLWLSWPGAAHGTDAEGASAALAPVRSLLGVPFTTPDTAELAAAPAAALDILGPVSQDPARGAEGAALAEALAEAEGTPNAAPGYAAVQRARQGKPLAVQDTAALEALLGRSLRVSPTRFEKYQTCPFSYFLQFILRAAPRQKAELAPNISGTLTHWVLENALKERKDDFKDLTDEELAALVDTLVEQYVAANLPGVTVRMQYLIDRIRRNLVGLLGFIQRDLRQSGFQPAAFELRIDDRPGDDPDAPRVDPVELDAGGGHTVRIVGTVDRVDAMPHGARTYLRVVDYKTGGKDFQLKEVYCGLDCQMLLYLFTLERQAGAQFPGAAAAGVEYLLADPAPENIPRADAEAAGQAGAAVYPLNGLLLDDETVYTAMDPKRTGQFTPLNYSEKTGRITNAKGRLADPEKLARIRDHLDGLLVQMAQNLYAGNIGAQPLCSGGRSPCAYCDFRIACPHQDGEDERTVPNVSDPFAEE</sequence>
<dbReference type="EMBL" id="DXEI01000027">
    <property type="protein sequence ID" value="HIX94095.1"/>
    <property type="molecule type" value="Genomic_DNA"/>
</dbReference>
<evidence type="ECO:0000256" key="2">
    <source>
        <dbReference type="ARBA" id="ARBA00022741"/>
    </source>
</evidence>
<evidence type="ECO:0000259" key="10">
    <source>
        <dbReference type="Pfam" id="PF12705"/>
    </source>
</evidence>
<evidence type="ECO:0000256" key="4">
    <source>
        <dbReference type="ARBA" id="ARBA00022801"/>
    </source>
</evidence>
<dbReference type="PANTHER" id="PTHR30591">
    <property type="entry name" value="RECBCD ENZYME SUBUNIT RECC"/>
    <property type="match status" value="1"/>
</dbReference>
<keyword evidence="5" id="KW-0347">Helicase</keyword>
<dbReference type="GO" id="GO:0003677">
    <property type="term" value="F:DNA binding"/>
    <property type="evidence" value="ECO:0007669"/>
    <property type="project" value="UniProtKB-KW"/>
</dbReference>
<evidence type="ECO:0000256" key="9">
    <source>
        <dbReference type="ARBA" id="ARBA00023204"/>
    </source>
</evidence>
<keyword evidence="7" id="KW-0067">ATP-binding</keyword>
<keyword evidence="9" id="KW-0234">DNA repair</keyword>
<dbReference type="GO" id="GO:0004386">
    <property type="term" value="F:helicase activity"/>
    <property type="evidence" value="ECO:0007669"/>
    <property type="project" value="UniProtKB-KW"/>
</dbReference>
<evidence type="ECO:0000259" key="11">
    <source>
        <dbReference type="Pfam" id="PF21445"/>
    </source>
</evidence>
<keyword evidence="3" id="KW-0227">DNA damage</keyword>
<feature type="domain" description="PD-(D/E)XK endonuclease-like" evidence="10">
    <location>
        <begin position="750"/>
        <end position="1090"/>
    </location>
</feature>
<dbReference type="SUPFAM" id="SSF52540">
    <property type="entry name" value="P-loop containing nucleoside triphosphate hydrolases"/>
    <property type="match status" value="2"/>
</dbReference>
<dbReference type="GO" id="GO:0006281">
    <property type="term" value="P:DNA repair"/>
    <property type="evidence" value="ECO:0007669"/>
    <property type="project" value="UniProtKB-KW"/>
</dbReference>
<protein>
    <submittedName>
        <fullName evidence="12">PD-(D/E)XK nuclease family protein</fullName>
    </submittedName>
</protein>
<dbReference type="Proteomes" id="UP000886751">
    <property type="component" value="Unassembled WGS sequence"/>
</dbReference>
<dbReference type="SUPFAM" id="SSF52980">
    <property type="entry name" value="Restriction endonuclease-like"/>
    <property type="match status" value="1"/>
</dbReference>
<name>A0A9D1Y2C3_9FIRM</name>
<dbReference type="Pfam" id="PF12705">
    <property type="entry name" value="PDDEXK_1"/>
    <property type="match status" value="1"/>
</dbReference>
<dbReference type="GO" id="GO:0006310">
    <property type="term" value="P:DNA recombination"/>
    <property type="evidence" value="ECO:0007669"/>
    <property type="project" value="TreeGrafter"/>
</dbReference>